<reference evidence="1" key="1">
    <citation type="submission" date="2021-06" db="EMBL/GenBank/DDBJ databases">
        <authorList>
            <person name="Hodson N. C."/>
            <person name="Mongue J. A."/>
            <person name="Jaron S. K."/>
        </authorList>
    </citation>
    <scope>NUCLEOTIDE SEQUENCE</scope>
</reference>
<organism evidence="1 2">
    <name type="scientific">Allacma fusca</name>
    <dbReference type="NCBI Taxonomy" id="39272"/>
    <lineage>
        <taxon>Eukaryota</taxon>
        <taxon>Metazoa</taxon>
        <taxon>Ecdysozoa</taxon>
        <taxon>Arthropoda</taxon>
        <taxon>Hexapoda</taxon>
        <taxon>Collembola</taxon>
        <taxon>Symphypleona</taxon>
        <taxon>Sminthuridae</taxon>
        <taxon>Allacma</taxon>
    </lineage>
</organism>
<dbReference type="Proteomes" id="UP000708208">
    <property type="component" value="Unassembled WGS sequence"/>
</dbReference>
<keyword evidence="2" id="KW-1185">Reference proteome</keyword>
<dbReference type="AlphaFoldDB" id="A0A8J2KDJ0"/>
<comment type="caution">
    <text evidence="1">The sequence shown here is derived from an EMBL/GenBank/DDBJ whole genome shotgun (WGS) entry which is preliminary data.</text>
</comment>
<accession>A0A8J2KDJ0</accession>
<protein>
    <submittedName>
        <fullName evidence="1">Uncharacterized protein</fullName>
    </submittedName>
</protein>
<sequence>MGHIRSKHSIGYGYRSNNLKTTNLGNNRFQLGDTHQYELTETGLLRCLTCDKQCAANRAYGMKKHIFRQHIKEKRVQGPKLLYAGKSNCEAFTPSSLKSKQIQVYHVRETIPYGMYPGFPY</sequence>
<gene>
    <name evidence="1" type="ORF">AFUS01_LOCUS14076</name>
</gene>
<evidence type="ECO:0000313" key="1">
    <source>
        <dbReference type="EMBL" id="CAG7725095.1"/>
    </source>
</evidence>
<name>A0A8J2KDJ0_9HEXA</name>
<evidence type="ECO:0000313" key="2">
    <source>
        <dbReference type="Proteomes" id="UP000708208"/>
    </source>
</evidence>
<proteinExistence type="predicted"/>
<dbReference type="EMBL" id="CAJVCH010117475">
    <property type="protein sequence ID" value="CAG7725095.1"/>
    <property type="molecule type" value="Genomic_DNA"/>
</dbReference>